<feature type="region of interest" description="Disordered" evidence="1">
    <location>
        <begin position="47"/>
        <end position="77"/>
    </location>
</feature>
<gene>
    <name evidence="3" type="ORF">FRD01_23535</name>
</gene>
<accession>A0A5B8XY62</accession>
<dbReference type="Proteomes" id="UP000321595">
    <property type="component" value="Chromosome"/>
</dbReference>
<name>A0A5B8XY62_9DELT</name>
<keyword evidence="2" id="KW-0732">Signal</keyword>
<dbReference type="EMBL" id="CP042467">
    <property type="protein sequence ID" value="QED30151.1"/>
    <property type="molecule type" value="Genomic_DNA"/>
</dbReference>
<dbReference type="KEGG" id="bbae:FRD01_23535"/>
<keyword evidence="4" id="KW-1185">Reference proteome</keyword>
<sequence>MRIIVLVLLFCFSAPVFAQVDVRPIPGMKDGIDPREHKKIKMIESMQKRKANRDDLVEHRREKLRRVRSPEAQAQTKEIYQKHYRNLARIVRLGEIAKKTGNRELAKDARRLMGMENKRHEIALRRAKSPSKPATGSEAQKDSGPDAEPSSAP</sequence>
<feature type="signal peptide" evidence="2">
    <location>
        <begin position="1"/>
        <end position="18"/>
    </location>
</feature>
<feature type="compositionally biased region" description="Basic and acidic residues" evidence="1">
    <location>
        <begin position="113"/>
        <end position="124"/>
    </location>
</feature>
<dbReference type="AlphaFoldDB" id="A0A5B8XY62"/>
<feature type="region of interest" description="Disordered" evidence="1">
    <location>
        <begin position="113"/>
        <end position="153"/>
    </location>
</feature>
<evidence type="ECO:0000256" key="1">
    <source>
        <dbReference type="SAM" id="MobiDB-lite"/>
    </source>
</evidence>
<evidence type="ECO:0000256" key="2">
    <source>
        <dbReference type="SAM" id="SignalP"/>
    </source>
</evidence>
<protein>
    <submittedName>
        <fullName evidence="3">Uncharacterized protein</fullName>
    </submittedName>
</protein>
<feature type="chain" id="PRO_5023139708" evidence="2">
    <location>
        <begin position="19"/>
        <end position="153"/>
    </location>
</feature>
<dbReference type="RefSeq" id="WP_146963586.1">
    <property type="nucleotide sequence ID" value="NZ_CP042467.1"/>
</dbReference>
<proteinExistence type="predicted"/>
<feature type="compositionally biased region" description="Basic and acidic residues" evidence="1">
    <location>
        <begin position="52"/>
        <end position="61"/>
    </location>
</feature>
<evidence type="ECO:0000313" key="3">
    <source>
        <dbReference type="EMBL" id="QED30151.1"/>
    </source>
</evidence>
<reference evidence="3 4" key="1">
    <citation type="submission" date="2019-08" db="EMBL/GenBank/DDBJ databases">
        <authorList>
            <person name="Liang Q."/>
        </authorList>
    </citation>
    <scope>NUCLEOTIDE SEQUENCE [LARGE SCALE GENOMIC DNA]</scope>
    <source>
        <strain evidence="3 4">V1718</strain>
    </source>
</reference>
<evidence type="ECO:0000313" key="4">
    <source>
        <dbReference type="Proteomes" id="UP000321595"/>
    </source>
</evidence>
<organism evidence="3 4">
    <name type="scientific">Microvenator marinus</name>
    <dbReference type="NCBI Taxonomy" id="2600177"/>
    <lineage>
        <taxon>Bacteria</taxon>
        <taxon>Deltaproteobacteria</taxon>
        <taxon>Bradymonadales</taxon>
        <taxon>Microvenatoraceae</taxon>
        <taxon>Microvenator</taxon>
    </lineage>
</organism>